<dbReference type="PRINTS" id="PR00598">
    <property type="entry name" value="HTHMARR"/>
</dbReference>
<dbReference type="Gene3D" id="1.10.10.10">
    <property type="entry name" value="Winged helix-like DNA-binding domain superfamily/Winged helix DNA-binding domain"/>
    <property type="match status" value="1"/>
</dbReference>
<proteinExistence type="predicted"/>
<dbReference type="Pfam" id="PF12802">
    <property type="entry name" value="MarR_2"/>
    <property type="match status" value="1"/>
</dbReference>
<dbReference type="EMBL" id="JBBNOP010000001">
    <property type="protein sequence ID" value="MEQ3361415.1"/>
    <property type="molecule type" value="Genomic_DNA"/>
</dbReference>
<dbReference type="InterPro" id="IPR000835">
    <property type="entry name" value="HTH_MarR-typ"/>
</dbReference>
<organism evidence="2 3">
    <name type="scientific">Raoultibacter massiliensis</name>
    <dbReference type="NCBI Taxonomy" id="1852371"/>
    <lineage>
        <taxon>Bacteria</taxon>
        <taxon>Bacillati</taxon>
        <taxon>Actinomycetota</taxon>
        <taxon>Coriobacteriia</taxon>
        <taxon>Eggerthellales</taxon>
        <taxon>Eggerthellaceae</taxon>
        <taxon>Raoultibacter</taxon>
    </lineage>
</organism>
<sequence>MEEAKHQHGAPMRNLSVRRERLDGMLVIALSRSYETAHRKSKRLVAEYGLTFSQFEVMEALLHKGPLTVNAIVEAVLSTGGNITVVVRNLEKRGYVRRSTNPEDGRSFIVDLTDEGRAVIEELFPRHMELLDEALAALSDGDIETVVGLLRKVGHADDERKAHHD</sequence>
<accession>A0ABV1J9A1</accession>
<feature type="domain" description="HTH marR-type" evidence="1">
    <location>
        <begin position="23"/>
        <end position="155"/>
    </location>
</feature>
<dbReference type="InterPro" id="IPR039422">
    <property type="entry name" value="MarR/SlyA-like"/>
</dbReference>
<evidence type="ECO:0000259" key="1">
    <source>
        <dbReference type="PROSITE" id="PS50995"/>
    </source>
</evidence>
<protein>
    <submittedName>
        <fullName evidence="2">MarR family transcriptional regulator</fullName>
    </submittedName>
</protein>
<evidence type="ECO:0000313" key="3">
    <source>
        <dbReference type="Proteomes" id="UP001487305"/>
    </source>
</evidence>
<dbReference type="PANTHER" id="PTHR33164:SF101">
    <property type="entry name" value="TRANSCRIPTIONAL REPRESSOR MPRA"/>
    <property type="match status" value="1"/>
</dbReference>
<dbReference type="InterPro" id="IPR036390">
    <property type="entry name" value="WH_DNA-bd_sf"/>
</dbReference>
<dbReference type="SMART" id="SM00347">
    <property type="entry name" value="HTH_MARR"/>
    <property type="match status" value="1"/>
</dbReference>
<dbReference type="SUPFAM" id="SSF46785">
    <property type="entry name" value="Winged helix' DNA-binding domain"/>
    <property type="match status" value="1"/>
</dbReference>
<gene>
    <name evidence="2" type="ORF">AAA083_00335</name>
</gene>
<evidence type="ECO:0000313" key="2">
    <source>
        <dbReference type="EMBL" id="MEQ3361415.1"/>
    </source>
</evidence>
<dbReference type="PROSITE" id="PS50995">
    <property type="entry name" value="HTH_MARR_2"/>
    <property type="match status" value="1"/>
</dbReference>
<dbReference type="PANTHER" id="PTHR33164">
    <property type="entry name" value="TRANSCRIPTIONAL REGULATOR, MARR FAMILY"/>
    <property type="match status" value="1"/>
</dbReference>
<keyword evidence="3" id="KW-1185">Reference proteome</keyword>
<dbReference type="InterPro" id="IPR036388">
    <property type="entry name" value="WH-like_DNA-bd_sf"/>
</dbReference>
<name>A0ABV1J9A1_9ACTN</name>
<dbReference type="Proteomes" id="UP001487305">
    <property type="component" value="Unassembled WGS sequence"/>
</dbReference>
<comment type="caution">
    <text evidence="2">The sequence shown here is derived from an EMBL/GenBank/DDBJ whole genome shotgun (WGS) entry which is preliminary data.</text>
</comment>
<reference evidence="2 3" key="1">
    <citation type="submission" date="2024-04" db="EMBL/GenBank/DDBJ databases">
        <title>Human intestinal bacterial collection.</title>
        <authorList>
            <person name="Pauvert C."/>
            <person name="Hitch T.C.A."/>
            <person name="Clavel T."/>
        </authorList>
    </citation>
    <scope>NUCLEOTIDE SEQUENCE [LARGE SCALE GENOMIC DNA]</scope>
    <source>
        <strain evidence="2 3">CLA-KB-H42</strain>
    </source>
</reference>
<dbReference type="RefSeq" id="WP_349226989.1">
    <property type="nucleotide sequence ID" value="NZ_DBFADM010000002.1"/>
</dbReference>